<protein>
    <submittedName>
        <fullName evidence="2">Uncharacterized protein</fullName>
    </submittedName>
</protein>
<feature type="signal peptide" evidence="1">
    <location>
        <begin position="1"/>
        <end position="22"/>
    </location>
</feature>
<evidence type="ECO:0000256" key="1">
    <source>
        <dbReference type="SAM" id="SignalP"/>
    </source>
</evidence>
<organism evidence="2 3">
    <name type="scientific">Miscanthus lutarioriparius</name>
    <dbReference type="NCBI Taxonomy" id="422564"/>
    <lineage>
        <taxon>Eukaryota</taxon>
        <taxon>Viridiplantae</taxon>
        <taxon>Streptophyta</taxon>
        <taxon>Embryophyta</taxon>
        <taxon>Tracheophyta</taxon>
        <taxon>Spermatophyta</taxon>
        <taxon>Magnoliopsida</taxon>
        <taxon>Liliopsida</taxon>
        <taxon>Poales</taxon>
        <taxon>Poaceae</taxon>
        <taxon>PACMAD clade</taxon>
        <taxon>Panicoideae</taxon>
        <taxon>Andropogonodae</taxon>
        <taxon>Andropogoneae</taxon>
        <taxon>Saccharinae</taxon>
        <taxon>Miscanthus</taxon>
    </lineage>
</organism>
<proteinExistence type="predicted"/>
<accession>A0A811S728</accession>
<keyword evidence="3" id="KW-1185">Reference proteome</keyword>
<evidence type="ECO:0000313" key="2">
    <source>
        <dbReference type="EMBL" id="CAD6336834.1"/>
    </source>
</evidence>
<dbReference type="EMBL" id="CAJGYO010000018">
    <property type="protein sequence ID" value="CAD6336834.1"/>
    <property type="molecule type" value="Genomic_DNA"/>
</dbReference>
<evidence type="ECO:0000313" key="3">
    <source>
        <dbReference type="Proteomes" id="UP000604825"/>
    </source>
</evidence>
<comment type="caution">
    <text evidence="2">The sequence shown here is derived from an EMBL/GenBank/DDBJ whole genome shotgun (WGS) entry which is preliminary data.</text>
</comment>
<dbReference type="Proteomes" id="UP000604825">
    <property type="component" value="Unassembled WGS sequence"/>
</dbReference>
<keyword evidence="1" id="KW-0732">Signal</keyword>
<reference evidence="2" key="1">
    <citation type="submission" date="2020-10" db="EMBL/GenBank/DDBJ databases">
        <authorList>
            <person name="Han B."/>
            <person name="Lu T."/>
            <person name="Zhao Q."/>
            <person name="Huang X."/>
            <person name="Zhao Y."/>
        </authorList>
    </citation>
    <scope>NUCLEOTIDE SEQUENCE</scope>
</reference>
<gene>
    <name evidence="2" type="ORF">NCGR_LOCUS60932</name>
</gene>
<feature type="chain" id="PRO_5032442621" evidence="1">
    <location>
        <begin position="23"/>
        <end position="64"/>
    </location>
</feature>
<sequence>MASQRSLVSVLVLCLLCGACAAAKRRYLSVSMDQLLRSKAHLDCPPWKKSVLEYTDFLVRPSIL</sequence>
<name>A0A811S728_9POAL</name>
<dbReference type="AlphaFoldDB" id="A0A811S728"/>